<dbReference type="KEGG" id="csq:CSCA_2596"/>
<reference evidence="2 3" key="1">
    <citation type="journal article" date="2015" name="J. Biotechnol.">
        <title>Complete genome sequence of a malodorant-producing acetogen, Clostridium scatologenes ATCC 25775(T).</title>
        <authorList>
            <person name="Zhu Z."/>
            <person name="Guo T."/>
            <person name="Zheng H."/>
            <person name="Song T."/>
            <person name="Ouyang P."/>
            <person name="Xie J."/>
        </authorList>
    </citation>
    <scope>NUCLEOTIDE SEQUENCE [LARGE SCALE GENOMIC DNA]</scope>
    <source>
        <strain evidence="2 3">ATCC 25775</strain>
    </source>
</reference>
<keyword evidence="1" id="KW-0812">Transmembrane</keyword>
<keyword evidence="3" id="KW-1185">Reference proteome</keyword>
<keyword evidence="1" id="KW-0472">Membrane</keyword>
<accession>A0A0E3GR53</accession>
<protein>
    <submittedName>
        <fullName evidence="2">Uncharacterized protein</fullName>
    </submittedName>
</protein>
<dbReference type="STRING" id="1548.CSCA_2596"/>
<feature type="transmembrane region" description="Helical" evidence="1">
    <location>
        <begin position="20"/>
        <end position="40"/>
    </location>
</feature>
<dbReference type="AlphaFoldDB" id="A0A0E3GR53"/>
<gene>
    <name evidence="2" type="ORF">CSCA_2596</name>
</gene>
<evidence type="ECO:0000313" key="2">
    <source>
        <dbReference type="EMBL" id="AKA69721.1"/>
    </source>
</evidence>
<sequence>MYICLNIRGFRTFPLRLKPVKLILLIALDFIGTKFGGVLFGGGEIKFPVISPTGELH</sequence>
<keyword evidence="1" id="KW-1133">Transmembrane helix</keyword>
<organism evidence="2 3">
    <name type="scientific">Clostridium scatologenes</name>
    <dbReference type="NCBI Taxonomy" id="1548"/>
    <lineage>
        <taxon>Bacteria</taxon>
        <taxon>Bacillati</taxon>
        <taxon>Bacillota</taxon>
        <taxon>Clostridia</taxon>
        <taxon>Eubacteriales</taxon>
        <taxon>Clostridiaceae</taxon>
        <taxon>Clostridium</taxon>
    </lineage>
</organism>
<dbReference type="EMBL" id="CP009933">
    <property type="protein sequence ID" value="AKA69721.1"/>
    <property type="molecule type" value="Genomic_DNA"/>
</dbReference>
<dbReference type="Proteomes" id="UP000033115">
    <property type="component" value="Chromosome"/>
</dbReference>
<name>A0A0E3GR53_CLOSL</name>
<proteinExistence type="predicted"/>
<evidence type="ECO:0000313" key="3">
    <source>
        <dbReference type="Proteomes" id="UP000033115"/>
    </source>
</evidence>
<dbReference type="HOGENOM" id="CLU_2988668_0_0_9"/>
<evidence type="ECO:0000256" key="1">
    <source>
        <dbReference type="SAM" id="Phobius"/>
    </source>
</evidence>